<protein>
    <submittedName>
        <fullName evidence="4">Proline dehydrogenase</fullName>
    </submittedName>
</protein>
<gene>
    <name evidence="4" type="ORF">FHG64_00155</name>
</gene>
<sequence>MITQKIFNDTETAFKLKSDDELNRALFLFGMINRPTLVKIGTSLTRFSLKMHLPVEGLIKSTIFNQFSGGESTDDCLPTIEKMYTKKLHSILDYSVEGKEQEEQFDAAMKKKISIIEFAAKRKELPFAVFKPTGIGRFAIWEKVTSRVTLTPEEEEEWKRVQQRVENICEAAYQNDISVLADAEETWMQGAADELMERMMMKYNQEKAIVFNTIQCYRWDRMQYLQDLHEKGKKNAFRVGAKIVRGAYMEKENERAKKMGYVSPICENKEATDVNFNGVLSYCLANLDDISVFIGTHNEVSNYLALQILEDKNLKIDDDRVWFSQLYGMSDHISYNLARKGYNTAKLLPFGPVRDVVPYLIRRAEENTSVKGQTGRELSLLIEEKKRRRGNLQKQQEIKEQPGLRRR</sequence>
<dbReference type="SUPFAM" id="SSF51730">
    <property type="entry name" value="FAD-linked oxidoreductase"/>
    <property type="match status" value="1"/>
</dbReference>
<evidence type="ECO:0000256" key="2">
    <source>
        <dbReference type="SAM" id="MobiDB-lite"/>
    </source>
</evidence>
<dbReference type="InterPro" id="IPR029041">
    <property type="entry name" value="FAD-linked_oxidoreductase-like"/>
</dbReference>
<name>A0A5B7WZU0_9FLAO</name>
<organism evidence="4 5">
    <name type="scientific">Antarcticibacterium flavum</name>
    <dbReference type="NCBI Taxonomy" id="2058175"/>
    <lineage>
        <taxon>Bacteria</taxon>
        <taxon>Pseudomonadati</taxon>
        <taxon>Bacteroidota</taxon>
        <taxon>Flavobacteriia</taxon>
        <taxon>Flavobacteriales</taxon>
        <taxon>Flavobacteriaceae</taxon>
        <taxon>Antarcticibacterium</taxon>
    </lineage>
</organism>
<evidence type="ECO:0000256" key="1">
    <source>
        <dbReference type="ARBA" id="ARBA00023002"/>
    </source>
</evidence>
<dbReference type="RefSeq" id="WP_139064549.1">
    <property type="nucleotide sequence ID" value="NZ_CP040812.1"/>
</dbReference>
<dbReference type="InterPro" id="IPR015659">
    <property type="entry name" value="Proline_oxidase"/>
</dbReference>
<dbReference type="InterPro" id="IPR002872">
    <property type="entry name" value="Proline_DH_dom"/>
</dbReference>
<proteinExistence type="predicted"/>
<dbReference type="PANTHER" id="PTHR13914">
    <property type="entry name" value="PROLINE OXIDASE"/>
    <property type="match status" value="1"/>
</dbReference>
<dbReference type="OrthoDB" id="1401444at2"/>
<dbReference type="PANTHER" id="PTHR13914:SF0">
    <property type="entry name" value="PROLINE DEHYDROGENASE 1, MITOCHONDRIAL"/>
    <property type="match status" value="1"/>
</dbReference>
<feature type="domain" description="Proline dehydrogenase" evidence="3">
    <location>
        <begin position="77"/>
        <end position="374"/>
    </location>
</feature>
<keyword evidence="1" id="KW-0560">Oxidoreductase</keyword>
<accession>A0A5B7WZU0</accession>
<feature type="region of interest" description="Disordered" evidence="2">
    <location>
        <begin position="388"/>
        <end position="407"/>
    </location>
</feature>
<evidence type="ECO:0000313" key="4">
    <source>
        <dbReference type="EMBL" id="QCY67932.1"/>
    </source>
</evidence>
<feature type="compositionally biased region" description="Basic and acidic residues" evidence="2">
    <location>
        <begin position="396"/>
        <end position="407"/>
    </location>
</feature>
<reference evidence="4 5" key="1">
    <citation type="submission" date="2019-06" db="EMBL/GenBank/DDBJ databases">
        <title>Complete genome sequence of Antarcticibacterium flavum KCTC 52984T from an Antarctic marine sediment.</title>
        <authorList>
            <person name="Lee Y.M."/>
            <person name="Shin S.C."/>
        </authorList>
    </citation>
    <scope>NUCLEOTIDE SEQUENCE [LARGE SCALE GENOMIC DNA]</scope>
    <source>
        <strain evidence="4 5">KCTC 52984</strain>
    </source>
</reference>
<evidence type="ECO:0000313" key="5">
    <source>
        <dbReference type="Proteomes" id="UP000309016"/>
    </source>
</evidence>
<dbReference type="Proteomes" id="UP000309016">
    <property type="component" value="Chromosome"/>
</dbReference>
<dbReference type="EMBL" id="CP040812">
    <property type="protein sequence ID" value="QCY67932.1"/>
    <property type="molecule type" value="Genomic_DNA"/>
</dbReference>
<dbReference type="GO" id="GO:0010133">
    <property type="term" value="P:L-proline catabolic process to L-glutamate"/>
    <property type="evidence" value="ECO:0007669"/>
    <property type="project" value="TreeGrafter"/>
</dbReference>
<dbReference type="Pfam" id="PF01619">
    <property type="entry name" value="Pro_dh"/>
    <property type="match status" value="1"/>
</dbReference>
<keyword evidence="5" id="KW-1185">Reference proteome</keyword>
<dbReference type="AlphaFoldDB" id="A0A5B7WZU0"/>
<dbReference type="GO" id="GO:0004657">
    <property type="term" value="F:proline dehydrogenase activity"/>
    <property type="evidence" value="ECO:0007669"/>
    <property type="project" value="InterPro"/>
</dbReference>
<evidence type="ECO:0000259" key="3">
    <source>
        <dbReference type="Pfam" id="PF01619"/>
    </source>
</evidence>
<dbReference type="GO" id="GO:0071949">
    <property type="term" value="F:FAD binding"/>
    <property type="evidence" value="ECO:0007669"/>
    <property type="project" value="TreeGrafter"/>
</dbReference>
<dbReference type="KEGG" id="afla:FHG64_00155"/>
<dbReference type="Gene3D" id="3.20.20.220">
    <property type="match status" value="1"/>
</dbReference>